<dbReference type="PANTHER" id="PTHR35037">
    <property type="entry name" value="C-TERMINAL REGION OF AIDA-LIKE PROTEIN"/>
    <property type="match status" value="1"/>
</dbReference>
<dbReference type="SUPFAM" id="SSF51126">
    <property type="entry name" value="Pectin lyase-like"/>
    <property type="match status" value="6"/>
</dbReference>
<feature type="compositionally biased region" description="Gly residues" evidence="2">
    <location>
        <begin position="14"/>
        <end position="23"/>
    </location>
</feature>
<dbReference type="Pfam" id="PF14252">
    <property type="entry name" value="DUF4347"/>
    <property type="match status" value="1"/>
</dbReference>
<feature type="region of interest" description="Disordered" evidence="2">
    <location>
        <begin position="1"/>
        <end position="38"/>
    </location>
</feature>
<dbReference type="Gene3D" id="2.60.40.60">
    <property type="entry name" value="Cadherins"/>
    <property type="match status" value="1"/>
</dbReference>
<comment type="caution">
    <text evidence="4">The sequence shown here is derived from an EMBL/GenBank/DDBJ whole genome shotgun (WGS) entry which is preliminary data.</text>
</comment>
<gene>
    <name evidence="4" type="ORF">CRT60_01265</name>
</gene>
<evidence type="ECO:0000256" key="2">
    <source>
        <dbReference type="SAM" id="MobiDB-lite"/>
    </source>
</evidence>
<dbReference type="InterPro" id="IPR011050">
    <property type="entry name" value="Pectin_lyase_fold/virulence"/>
</dbReference>
<dbReference type="CDD" id="cd11304">
    <property type="entry name" value="Cadherin_repeat"/>
    <property type="match status" value="1"/>
</dbReference>
<dbReference type="InterPro" id="IPR025592">
    <property type="entry name" value="DUF4347"/>
</dbReference>
<dbReference type="SUPFAM" id="SSF49313">
    <property type="entry name" value="Cadherin-like"/>
    <property type="match status" value="1"/>
</dbReference>
<evidence type="ECO:0000313" key="5">
    <source>
        <dbReference type="Proteomes" id="UP000225379"/>
    </source>
</evidence>
<accession>A0A2B8BNH8</accession>
<reference evidence="5" key="1">
    <citation type="submission" date="2017-10" db="EMBL/GenBank/DDBJ databases">
        <authorList>
            <person name="Kravchenko I.K."/>
            <person name="Grouzdev D.S."/>
        </authorList>
    </citation>
    <scope>NUCLEOTIDE SEQUENCE [LARGE SCALE GENOMIC DNA]</scope>
    <source>
        <strain evidence="5">B2</strain>
    </source>
</reference>
<sequence length="2925" mass="279284">MSGRGAMARMRGAKGVGGNGGSGKTRKPSQSPSQSPSRFAMALEQRFMFDAAGVATATDPAAAVQPDIHTDTVAADHDVTKTAIVDAVAPAAAPVADAAPAPQVLRQADPAANGGRKEAVFIDRNVAGWQSLVDGTNAGVEVVLLDASQDGLSQMARWAETHQGYDAIHIVSHGNEGSVNLGVLTLDTATIGTRSADLETLGKSLTSGGDLLLYGCQVAGGEGRLFIDSLSRATAADVGASLDVTGSAGSGGNWVLEANAGSVEHGVPFDAATVSAFDTALTAPLKSTTLTFGTTGAVISNTNTNFTASASDIKTESGGSTASGLNVSGTGTSNVTISYNATDAAKSGIAATGDAALTFGTSSEALLSATISSNDGSAFALTSFDWGYYRIAGATDGSVSVTITAHHLQRGTVTVSNTTFSEESAQAFSNQEAFRNIDSFTITFSQGIRILQIDNLLLGNAVPDTGGGDTTPPTVSSIALSGSPAANASSVSYTVTFSEDVSGVDASDFSLAKTGTADGTIGSVTQVSASVYTVSVTGISGAGTLGLNLNGSGTGIQDTANNAIATGSTGPTRTVDTVAPTFDVAAAASGSTSTGFSLSTSLNEAGTVYYVIVADGATAPTSAQIKAGQDSTGSAALKSGSSAATTGSFDSSFSAVTGLTAGTAYDVYFVAEDTLGNLMASPTKVDASTLSSNTDPVIGNLNGDSVAWAGEGQTVLLDTGAAATASDTENGASSWNNSVLTIRRSVSGTATPLVSDIFSFNSNAAFSESGGTLLDSANSNTVFGTVTNTNGTLTVTFNGSATATLIQTVMNNILYRNDTPTGDTVIRYSLTDGNGGSTTADVTVTSDTIYVTNNADAGAIDVSDGVSLREAVAIALADTTGTQTIKFASGLANDTITLGSGLSVTENLTFDADAAGSLTIAGSTITVSTGTVLTLSNGSGDTLTVSSKISGSGAVTKTGAGTATLSGGNDYSGATTIGAGTLTVSGGIGDSSAVTVASGATLELTGSETIGSLTGSGAVTLGGNTLTTGGDNTSTSFDGVVSGTGGLSKAGSGTLTLTGTNSYTGTTTVGAGTLELNSSAGTALADGSAVTVTSGATLKLSAATETIGTLTGVSGATLALGGNALTVKQSTNGTFSGAITGTSSGSLILNADADSRSLTLDGTANSTGFAGGITVTKGWLVATSDSNLGAGTLTLNGGTLRLSGAVGTIDNAIAVGSSGGSISVAPSGSVTLSGAISGSGTLTKTASGNLALSGDNSSFSGAFAINAGTVTVSNANALGSTAGGTTVADGAALSLSGGITIAENLTLSGTGVSSGGALVSASGTNTVSGTVTLNTDTTVTTTSDLTLSGVISGSNGLTKAGSGTLTLSGSNTYTGATTVSAGTLALNSSTGTALADGSAVTVASGATLTLSSASETIGTLSGVSGSTLAIGANALTVSQGSAGTFSGVITGSGSLIKTGNFNLSLGGTTNRANFSGTITIDGAGQLVVGSADALGSGDVTLTNGGELRLSGNITVPNNIVVGTGGGSIAALSGNSSVISGTISGSGALAKTAGGTLTLSGDNSGFTGSMSVNVGILIVSNANALGSTAGGTTVASGAALSLSGGITIAENLTLSGTGVSAGGALISASGTNTVSGTVALAANTTVTTTSDLALSGVVSGAYALTKSGTGSLTLSGSNTYTGATTISTGTLVAGHNNALGTTAGGTTVASGATLAVANGVTLTEALTLSGTGVSSAGALQVTSGSGTVGGAVTMGANTTIGVSGTGLTLSGVVSGAYALTKDGSGMLTLSGDNTYTGATTVSAGVLYITHANALGTTAAGTTVSSGATLRIGNGLTIAENLTISGIGVSSGIGAVKVNGGTATITGTVTLAANADIGSYNSGDTLTISSTVSGAYNLTKVGAGTVVLSGTNGYTGTTTVSNGTLSIAGSGNISSAGITLDGGTLDVTGSAVTLANAIALGSGHGTVSVGTGNALTLSGVISGAYNLTKSGAGTLTLSGTGTYTGTTTVGAGTLVVTGTLNGASAGAVTVGNGGTLAGTGTVNGGLTVQSGGTLSPGIAGTNNGVGTLTVNGGLTIQSGGTLAVDLASTSSYDQVNVTGAVNVGSATLTAGGSYTPVKTVSGDSFAIVTNDGSDAVTGTFNGLASGAALTLNSGSITISYAAGSNSNDVVLTGPANQAPVLGGTFTTAGTVDDNATATPFTNVTVTDADDTTGTFTVTITYTAANGTLSSAGGGLTGTAGNYTLTATTPGDLQTLLRALVFTPTNNQVAPGSTVQTTFSLTASDGVGSSSANTSTVVTASSINDTPTDIALSNSSISIFEGANGVVGTLSATDADTGQTLTYTLVSGTGDTNNALFNISGTSLQATNAATLTGGQSYSVRVRVSDGTATYEKTFSISVTSDLVVDITAIDSNTPVGTYAADKADGGGLDLREAITLANNLTGAITIRFASTLSGTITLPVALTVRSGVTLAMDSDTDSRSITITGNGFTLGSSFDVSVGEGDTLTINSTLADNGTDTAALTKAGTGALVLGGTNNTASGNTGINTITVSAGTLSVAGDANLGTDAVTMAGGTLAVTGATTIDNAIALSSDSSITNPNAVTLSGAITGTGGLTKLDSGKLTLSNAGNSWSGGITLRGEVELGATGTIGSGTITLNGGTLTTTASSQTLTNAIAIGSNDGTVKTANALTLSGIVSGSGALTKTGAGTVTLSGTNTYTGATTVSAGTLRASGGSAIGDGNAVSVGANGTLNLSANETIGSLSGSGAVTLGGYTLTTGGANSDTTFSGVLSGTGGLTKTGSGTLTLTGANSYTGSTTVSAGTLAASGSGTVGSGSAVTVASGATLSSTAASLSLGSLAGDGTVSIGANTLEAGSNDANTGFSGTLSGSGDFYKRGTGTLTLSGTNSSSFTGTMTVRDGGTLSVAGDANLGA</sequence>
<dbReference type="InterPro" id="IPR012332">
    <property type="entry name" value="Autotransporter_pectin_lyase_C"/>
</dbReference>
<dbReference type="GO" id="GO:0016020">
    <property type="term" value="C:membrane"/>
    <property type="evidence" value="ECO:0007669"/>
    <property type="project" value="InterPro"/>
</dbReference>
<dbReference type="PROSITE" id="PS50268">
    <property type="entry name" value="CADHERIN_2"/>
    <property type="match status" value="1"/>
</dbReference>
<evidence type="ECO:0000259" key="3">
    <source>
        <dbReference type="PROSITE" id="PS50268"/>
    </source>
</evidence>
<dbReference type="PANTHER" id="PTHR35037:SF3">
    <property type="entry name" value="C-TERMINAL REGION OF AIDA-LIKE PROTEIN"/>
    <property type="match status" value="1"/>
</dbReference>
<protein>
    <recommendedName>
        <fullName evidence="3">Cadherin domain-containing protein</fullName>
    </recommendedName>
</protein>
<evidence type="ECO:0000256" key="1">
    <source>
        <dbReference type="ARBA" id="ARBA00022729"/>
    </source>
</evidence>
<dbReference type="InterPro" id="IPR051551">
    <property type="entry name" value="Autotransporter_adhesion"/>
</dbReference>
<dbReference type="GO" id="GO:0007156">
    <property type="term" value="P:homophilic cell adhesion via plasma membrane adhesion molecules"/>
    <property type="evidence" value="ECO:0007669"/>
    <property type="project" value="InterPro"/>
</dbReference>
<feature type="compositionally biased region" description="Low complexity" evidence="2">
    <location>
        <begin position="28"/>
        <end position="37"/>
    </location>
</feature>
<dbReference type="InterPro" id="IPR013425">
    <property type="entry name" value="Autotrns_rpt"/>
</dbReference>
<dbReference type="Proteomes" id="UP000225379">
    <property type="component" value="Unassembled WGS sequence"/>
</dbReference>
<evidence type="ECO:0000313" key="4">
    <source>
        <dbReference type="EMBL" id="PGH59289.1"/>
    </source>
</evidence>
<organism evidence="4 5">
    <name type="scientific">Azospirillum palustre</name>
    <dbReference type="NCBI Taxonomy" id="2044885"/>
    <lineage>
        <taxon>Bacteria</taxon>
        <taxon>Pseudomonadati</taxon>
        <taxon>Pseudomonadota</taxon>
        <taxon>Alphaproteobacteria</taxon>
        <taxon>Rhodospirillales</taxon>
        <taxon>Azospirillaceae</taxon>
        <taxon>Azospirillum</taxon>
    </lineage>
</organism>
<dbReference type="Pfam" id="PF12951">
    <property type="entry name" value="PATR"/>
    <property type="match status" value="14"/>
</dbReference>
<proteinExistence type="predicted"/>
<feature type="non-terminal residue" evidence="4">
    <location>
        <position position="2925"/>
    </location>
</feature>
<keyword evidence="5" id="KW-1185">Reference proteome</keyword>
<dbReference type="EMBL" id="PDKW01000036">
    <property type="protein sequence ID" value="PGH59289.1"/>
    <property type="molecule type" value="Genomic_DNA"/>
</dbReference>
<dbReference type="NCBIfam" id="TIGR02601">
    <property type="entry name" value="autotrns_rpt"/>
    <property type="match status" value="12"/>
</dbReference>
<name>A0A2B8BNH8_9PROT</name>
<dbReference type="InterPro" id="IPR002126">
    <property type="entry name" value="Cadherin-like_dom"/>
</dbReference>
<dbReference type="Gene3D" id="2.160.20.20">
    <property type="match status" value="6"/>
</dbReference>
<dbReference type="GO" id="GO:0005509">
    <property type="term" value="F:calcium ion binding"/>
    <property type="evidence" value="ECO:0007669"/>
    <property type="project" value="InterPro"/>
</dbReference>
<feature type="domain" description="Cadherin" evidence="3">
    <location>
        <begin position="2324"/>
        <end position="2414"/>
    </location>
</feature>
<keyword evidence="1" id="KW-0732">Signal</keyword>
<dbReference type="InterPro" id="IPR015919">
    <property type="entry name" value="Cadherin-like_sf"/>
</dbReference>